<keyword evidence="4" id="KW-0677">Repeat</keyword>
<dbReference type="InterPro" id="IPR015943">
    <property type="entry name" value="WD40/YVTN_repeat-like_dom_sf"/>
</dbReference>
<feature type="compositionally biased region" description="Pro residues" evidence="10">
    <location>
        <begin position="822"/>
        <end position="832"/>
    </location>
</feature>
<evidence type="ECO:0000313" key="12">
    <source>
        <dbReference type="EMBL" id="KAE9402745.1"/>
    </source>
</evidence>
<dbReference type="InterPro" id="IPR055410">
    <property type="entry name" value="Beta-prop_CAF1B_HIR1"/>
</dbReference>
<evidence type="ECO:0000256" key="7">
    <source>
        <dbReference type="ARBA" id="ARBA00023204"/>
    </source>
</evidence>
<organism evidence="12 13">
    <name type="scientific">Gymnopus androsaceus JB14</name>
    <dbReference type="NCBI Taxonomy" id="1447944"/>
    <lineage>
        <taxon>Eukaryota</taxon>
        <taxon>Fungi</taxon>
        <taxon>Dikarya</taxon>
        <taxon>Basidiomycota</taxon>
        <taxon>Agaricomycotina</taxon>
        <taxon>Agaricomycetes</taxon>
        <taxon>Agaricomycetidae</taxon>
        <taxon>Agaricales</taxon>
        <taxon>Marasmiineae</taxon>
        <taxon>Omphalotaceae</taxon>
        <taxon>Gymnopus</taxon>
    </lineage>
</organism>
<evidence type="ECO:0000256" key="4">
    <source>
        <dbReference type="ARBA" id="ARBA00022737"/>
    </source>
</evidence>
<evidence type="ECO:0000256" key="6">
    <source>
        <dbReference type="ARBA" id="ARBA00022853"/>
    </source>
</evidence>
<keyword evidence="3 9" id="KW-0853">WD repeat</keyword>
<evidence type="ECO:0000256" key="2">
    <source>
        <dbReference type="ARBA" id="ARBA00007306"/>
    </source>
</evidence>
<dbReference type="PANTHER" id="PTHR15271:SF4">
    <property type="entry name" value="CHROMATIN ASSEMBLY FACTOR 1 SUBUNIT B"/>
    <property type="match status" value="1"/>
</dbReference>
<dbReference type="PROSITE" id="PS50082">
    <property type="entry name" value="WD_REPEATS_2"/>
    <property type="match status" value="2"/>
</dbReference>
<feature type="region of interest" description="Disordered" evidence="10">
    <location>
        <begin position="260"/>
        <end position="313"/>
    </location>
</feature>
<dbReference type="InterPro" id="IPR001680">
    <property type="entry name" value="WD40_rpt"/>
</dbReference>
<feature type="repeat" description="WD" evidence="9">
    <location>
        <begin position="102"/>
        <end position="143"/>
    </location>
</feature>
<dbReference type="GO" id="GO:0006334">
    <property type="term" value="P:nucleosome assembly"/>
    <property type="evidence" value="ECO:0007669"/>
    <property type="project" value="TreeGrafter"/>
</dbReference>
<feature type="domain" description="CAF1B/HIR1 beta-propeller" evidence="11">
    <location>
        <begin position="1"/>
        <end position="245"/>
    </location>
</feature>
<dbReference type="GO" id="GO:0005634">
    <property type="term" value="C:nucleus"/>
    <property type="evidence" value="ECO:0007669"/>
    <property type="project" value="UniProtKB-SubCell"/>
</dbReference>
<evidence type="ECO:0000256" key="1">
    <source>
        <dbReference type="ARBA" id="ARBA00004123"/>
    </source>
</evidence>
<feature type="compositionally biased region" description="Low complexity" evidence="10">
    <location>
        <begin position="366"/>
        <end position="390"/>
    </location>
</feature>
<feature type="region of interest" description="Disordered" evidence="10">
    <location>
        <begin position="330"/>
        <end position="440"/>
    </location>
</feature>
<dbReference type="EMBL" id="ML769432">
    <property type="protein sequence ID" value="KAE9402745.1"/>
    <property type="molecule type" value="Genomic_DNA"/>
</dbReference>
<protein>
    <submittedName>
        <fullName evidence="12">WD40 repeat-like protein</fullName>
    </submittedName>
</protein>
<accession>A0A6A4I1R1</accession>
<feature type="compositionally biased region" description="Low complexity" evidence="10">
    <location>
        <begin position="833"/>
        <end position="856"/>
    </location>
</feature>
<feature type="region of interest" description="Disordered" evidence="10">
    <location>
        <begin position="784"/>
        <end position="921"/>
    </location>
</feature>
<dbReference type="AlphaFoldDB" id="A0A6A4I1R1"/>
<keyword evidence="7" id="KW-0234">DNA repair</keyword>
<feature type="compositionally biased region" description="Low complexity" evidence="10">
    <location>
        <begin position="513"/>
        <end position="522"/>
    </location>
</feature>
<dbReference type="Gene3D" id="2.130.10.10">
    <property type="entry name" value="YVTN repeat-like/Quinoprotein amine dehydrogenase"/>
    <property type="match status" value="2"/>
</dbReference>
<dbReference type="GO" id="GO:0006335">
    <property type="term" value="P:DNA replication-dependent chromatin assembly"/>
    <property type="evidence" value="ECO:0007669"/>
    <property type="project" value="InterPro"/>
</dbReference>
<dbReference type="Pfam" id="PF24105">
    <property type="entry name" value="Beta-prop_CAF1B_HIR1"/>
    <property type="match status" value="2"/>
</dbReference>
<feature type="region of interest" description="Disordered" evidence="10">
    <location>
        <begin position="74"/>
        <end position="93"/>
    </location>
</feature>
<evidence type="ECO:0000313" key="13">
    <source>
        <dbReference type="Proteomes" id="UP000799118"/>
    </source>
</evidence>
<dbReference type="InterPro" id="IPR045145">
    <property type="entry name" value="PTHR15271"/>
</dbReference>
<gene>
    <name evidence="12" type="ORF">BT96DRAFT_879367</name>
</gene>
<keyword evidence="5" id="KW-0227">DNA damage</keyword>
<feature type="region of interest" description="Disordered" evidence="10">
    <location>
        <begin position="23"/>
        <end position="45"/>
    </location>
</feature>
<keyword evidence="13" id="KW-1185">Reference proteome</keyword>
<comment type="similarity">
    <text evidence="2">Belongs to the WD repeat HIR1 family.</text>
</comment>
<evidence type="ECO:0000259" key="11">
    <source>
        <dbReference type="Pfam" id="PF24105"/>
    </source>
</evidence>
<feature type="region of interest" description="Disordered" evidence="10">
    <location>
        <begin position="581"/>
        <end position="602"/>
    </location>
</feature>
<feature type="compositionally biased region" description="Low complexity" evidence="10">
    <location>
        <begin position="790"/>
        <end position="805"/>
    </location>
</feature>
<dbReference type="InterPro" id="IPR036322">
    <property type="entry name" value="WD40_repeat_dom_sf"/>
</dbReference>
<feature type="repeat" description="WD" evidence="9">
    <location>
        <begin position="173"/>
        <end position="207"/>
    </location>
</feature>
<dbReference type="PANTHER" id="PTHR15271">
    <property type="entry name" value="CHROMATIN ASSEMBLY FACTOR 1 SUBUNIT B"/>
    <property type="match status" value="1"/>
</dbReference>
<dbReference type="PROSITE" id="PS50294">
    <property type="entry name" value="WD_REPEATS_REGION"/>
    <property type="match status" value="1"/>
</dbReference>
<dbReference type="SUPFAM" id="SSF50978">
    <property type="entry name" value="WD40 repeat-like"/>
    <property type="match status" value="1"/>
</dbReference>
<feature type="region of interest" description="Disordered" evidence="10">
    <location>
        <begin position="507"/>
        <end position="537"/>
    </location>
</feature>
<name>A0A6A4I1R1_9AGAR</name>
<feature type="domain" description="CAF1B/HIR1 beta-propeller" evidence="11">
    <location>
        <begin position="691"/>
        <end position="762"/>
    </location>
</feature>
<keyword evidence="6" id="KW-0156">Chromatin regulator</keyword>
<evidence type="ECO:0000256" key="5">
    <source>
        <dbReference type="ARBA" id="ARBA00022763"/>
    </source>
</evidence>
<feature type="region of interest" description="Disordered" evidence="10">
    <location>
        <begin position="616"/>
        <end position="673"/>
    </location>
</feature>
<feature type="compositionally biased region" description="Low complexity" evidence="10">
    <location>
        <begin position="406"/>
        <end position="426"/>
    </location>
</feature>
<keyword evidence="8" id="KW-0539">Nucleus</keyword>
<dbReference type="Proteomes" id="UP000799118">
    <property type="component" value="Unassembled WGS sequence"/>
</dbReference>
<feature type="compositionally biased region" description="Polar residues" evidence="10">
    <location>
        <begin position="283"/>
        <end position="293"/>
    </location>
</feature>
<feature type="compositionally biased region" description="Basic residues" evidence="10">
    <location>
        <begin position="267"/>
        <end position="282"/>
    </location>
</feature>
<dbReference type="OrthoDB" id="71227at2759"/>
<feature type="compositionally biased region" description="Polar residues" evidence="10">
    <location>
        <begin position="347"/>
        <end position="365"/>
    </location>
</feature>
<sequence>MRYRTLEIRWHDSKPIASCDFQPVPSFKKARPPAPGSSDISQQEWTERWTGQSYKLATGGEDNHVRVWMVHPNIRPSTTSEPSGSSSQAAPRPPRVEYLATLSRHSAAVNVVRWSPNGELIASAGDDGMIIIWAQSSTPQAATYGSDLTPEELLNEKEFWKVRIMVRCTTMQVYDLAWSPTGEYIIAGSTDNAARVFQATDGKCIHEIADHTHFVQGVSWDPLNEFIATQSSDRAMHVHRVNHNNQAGGLEFHAVGKNSHMNMSLGSHKRQGRSQSRRKHGRTQSVVSNTSHTEGGRERESSRPAFFRRESTASDVESVFEESVLFSAPAGAEGSKDPKEFKDPTPLSVNLPLTPTASVTSTPVQASSGSLSSLPAISTSGSFPSSSSNMFPPPATPIEKEKQPSSRRSSFSGASNAGGPASPAFSVSSRFGRSPSPMPALPAIRTALPSYSHGSSSPWRTSDQWKNIGLYGDESFTNFFRRLSFSPDGALLVTPAGQFEDPEVIVLPTPSSEEGGTTPARGRTGRPEDPSSSAAGKSSSCVYIYTRANFARPPIATLPGHKKASVAVRFSPVLVDLRDGVSGSEGTPASEGAPPKMGVLGSDLNEMNVDVVGPLPSTTTFSDPGMDMTVFSNSQKERSSSSQIISPSPQPAGISDATARPPTPAASKPGTPIPYGLRTPVLNATHGTSGATGSIFALPYRMLFAVVTMDAVVIYDTQQSTPVCMLTKLHYDEFTDASWSPDGQTLILSSRDGYCTLIIFDEIFPAYHTQQHALQLQSIAHHHSVPITPAPSSGGHHSHAPSASSRAGTPSATPVFGNIGLPPMPMPTPSPAPASGSRKQRASSGSSSSATPSNSQDTDMNTFVFPRPQPGEPLKREREREEEVEIVEASGSGDGGSTSKAAEPPKKKRRVALTRVGDLGS</sequence>
<comment type="subcellular location">
    <subcellularLocation>
        <location evidence="1">Nucleus</location>
    </subcellularLocation>
</comment>
<feature type="compositionally biased region" description="Low complexity" evidence="10">
    <location>
        <begin position="640"/>
        <end position="655"/>
    </location>
</feature>
<feature type="compositionally biased region" description="Basic and acidic residues" evidence="10">
    <location>
        <begin position="334"/>
        <end position="343"/>
    </location>
</feature>
<reference evidence="12" key="1">
    <citation type="journal article" date="2019" name="Environ. Microbiol.">
        <title>Fungal ecological strategies reflected in gene transcription - a case study of two litter decomposers.</title>
        <authorList>
            <person name="Barbi F."/>
            <person name="Kohler A."/>
            <person name="Barry K."/>
            <person name="Baskaran P."/>
            <person name="Daum C."/>
            <person name="Fauchery L."/>
            <person name="Ihrmark K."/>
            <person name="Kuo A."/>
            <person name="LaButti K."/>
            <person name="Lipzen A."/>
            <person name="Morin E."/>
            <person name="Grigoriev I.V."/>
            <person name="Henrissat B."/>
            <person name="Lindahl B."/>
            <person name="Martin F."/>
        </authorList>
    </citation>
    <scope>NUCLEOTIDE SEQUENCE</scope>
    <source>
        <strain evidence="12">JB14</strain>
    </source>
</reference>
<feature type="compositionally biased region" description="Basic and acidic residues" evidence="10">
    <location>
        <begin position="294"/>
        <end position="312"/>
    </location>
</feature>
<dbReference type="GO" id="GO:0006281">
    <property type="term" value="P:DNA repair"/>
    <property type="evidence" value="ECO:0007669"/>
    <property type="project" value="UniProtKB-KW"/>
</dbReference>
<evidence type="ECO:0000256" key="3">
    <source>
        <dbReference type="ARBA" id="ARBA00022574"/>
    </source>
</evidence>
<evidence type="ECO:0000256" key="9">
    <source>
        <dbReference type="PROSITE-ProRule" id="PRU00221"/>
    </source>
</evidence>
<evidence type="ECO:0000256" key="8">
    <source>
        <dbReference type="ARBA" id="ARBA00023242"/>
    </source>
</evidence>
<dbReference type="GO" id="GO:0033186">
    <property type="term" value="C:CAF-1 complex"/>
    <property type="evidence" value="ECO:0007669"/>
    <property type="project" value="TreeGrafter"/>
</dbReference>
<evidence type="ECO:0000256" key="10">
    <source>
        <dbReference type="SAM" id="MobiDB-lite"/>
    </source>
</evidence>
<feature type="compositionally biased region" description="Low complexity" evidence="10">
    <location>
        <begin position="76"/>
        <end position="87"/>
    </location>
</feature>
<dbReference type="SMART" id="SM00320">
    <property type="entry name" value="WD40"/>
    <property type="match status" value="5"/>
</dbReference>
<proteinExistence type="inferred from homology"/>